<keyword evidence="1" id="KW-0175">Coiled coil</keyword>
<feature type="coiled-coil region" evidence="1">
    <location>
        <begin position="40"/>
        <end position="67"/>
    </location>
</feature>
<reference evidence="2 3" key="1">
    <citation type="submission" date="2024-01" db="EMBL/GenBank/DDBJ databases">
        <title>A draft genome for a cacao thread blight-causing isolate of Paramarasmius palmivorus.</title>
        <authorList>
            <person name="Baruah I.K."/>
            <person name="Bukari Y."/>
            <person name="Amoako-Attah I."/>
            <person name="Meinhardt L.W."/>
            <person name="Bailey B.A."/>
            <person name="Cohen S.P."/>
        </authorList>
    </citation>
    <scope>NUCLEOTIDE SEQUENCE [LARGE SCALE GENOMIC DNA]</scope>
    <source>
        <strain evidence="2 3">GH-12</strain>
    </source>
</reference>
<dbReference type="InterPro" id="IPR032675">
    <property type="entry name" value="LRR_dom_sf"/>
</dbReference>
<name>A0AAW0BYM5_9AGAR</name>
<comment type="caution">
    <text evidence="2">The sequence shown here is derived from an EMBL/GenBank/DDBJ whole genome shotgun (WGS) entry which is preliminary data.</text>
</comment>
<gene>
    <name evidence="2" type="ORF">VNI00_013169</name>
</gene>
<keyword evidence="3" id="KW-1185">Reference proteome</keyword>
<dbReference type="Gene3D" id="3.80.10.10">
    <property type="entry name" value="Ribonuclease Inhibitor"/>
    <property type="match status" value="1"/>
</dbReference>
<accession>A0AAW0BYM5</accession>
<evidence type="ECO:0000313" key="3">
    <source>
        <dbReference type="Proteomes" id="UP001383192"/>
    </source>
</evidence>
<dbReference type="Gene3D" id="1.20.1280.50">
    <property type="match status" value="1"/>
</dbReference>
<dbReference type="EMBL" id="JAYKXP010000065">
    <property type="protein sequence ID" value="KAK7032421.1"/>
    <property type="molecule type" value="Genomic_DNA"/>
</dbReference>
<protein>
    <recommendedName>
        <fullName evidence="4">F-box domain-containing protein</fullName>
    </recommendedName>
</protein>
<dbReference type="AlphaFoldDB" id="A0AAW0BYM5"/>
<dbReference type="Proteomes" id="UP001383192">
    <property type="component" value="Unassembled WGS sequence"/>
</dbReference>
<evidence type="ECO:0008006" key="4">
    <source>
        <dbReference type="Google" id="ProtNLM"/>
    </source>
</evidence>
<sequence length="519" mass="58543">MTKTRQHVLLEALSSIDKLALRRLVLQHTPSERNIVTSHLRDAEHELEDCEIQIAILLARRERLLRQVERSKSLLSPINSLPPELLCSGFEHHCERNALRPDGIPAVSAVSQVSHGWRRIVLSSPRLWSSIHIDFSWWKTDFSNYKLPRIARLFMKRSDTVPLRIKLSGGASSSSLYIMEPTLEILTAHSTRWLELDSSDAHPCIVRNDIFAAVRERVPNLTYLNAGTSEIPWPRVDMPSLSSVIYSPSQDLYMNLPLKQLTDLRMTTSFAQHAVPQLQRCSRVETLELTDIGGYVGTDDPSHNLQTKMPVLKTLKVTTGDSSDALFPFRHLILPQMTCLKISIGRPHPEKSSWPMWDEKPMIQTFFHQSPCITTLHLQNLPASDSQVLAMLSLTPMLQDLLIGDIGQQTFDLGYRWIVNRTVTTSFLRRLLATDSNPAVIIPRLTYLTLHAQLDRFDTVSLIDMAASRLNPSIAGVVSLKTVEVQLRGHGDLPRDFALMKPLKDAGLGVKVSKCRNTS</sequence>
<organism evidence="2 3">
    <name type="scientific">Paramarasmius palmivorus</name>
    <dbReference type="NCBI Taxonomy" id="297713"/>
    <lineage>
        <taxon>Eukaryota</taxon>
        <taxon>Fungi</taxon>
        <taxon>Dikarya</taxon>
        <taxon>Basidiomycota</taxon>
        <taxon>Agaricomycotina</taxon>
        <taxon>Agaricomycetes</taxon>
        <taxon>Agaricomycetidae</taxon>
        <taxon>Agaricales</taxon>
        <taxon>Marasmiineae</taxon>
        <taxon>Marasmiaceae</taxon>
        <taxon>Paramarasmius</taxon>
    </lineage>
</organism>
<proteinExistence type="predicted"/>
<evidence type="ECO:0000313" key="2">
    <source>
        <dbReference type="EMBL" id="KAK7032421.1"/>
    </source>
</evidence>
<evidence type="ECO:0000256" key="1">
    <source>
        <dbReference type="SAM" id="Coils"/>
    </source>
</evidence>